<keyword evidence="5 6" id="KW-0472">Membrane</keyword>
<feature type="domain" description="MacB-like periplasmic core" evidence="8">
    <location>
        <begin position="32"/>
        <end position="240"/>
    </location>
</feature>
<dbReference type="Proteomes" id="UP000064921">
    <property type="component" value="Chromosome"/>
</dbReference>
<feature type="transmembrane region" description="Helical" evidence="6">
    <location>
        <begin position="366"/>
        <end position="390"/>
    </location>
</feature>
<dbReference type="PANTHER" id="PTHR30572">
    <property type="entry name" value="MEMBRANE COMPONENT OF TRANSPORTER-RELATED"/>
    <property type="match status" value="1"/>
</dbReference>
<reference evidence="9 10" key="1">
    <citation type="submission" date="2015-10" db="EMBL/GenBank/DDBJ databases">
        <title>The world's first case of liver abscess caused by Pannonibacter phragmitetus.</title>
        <authorList>
            <person name="Ming D."/>
            <person name="Wang M."/>
            <person name="Zhou Y."/>
            <person name="Jiang T."/>
            <person name="Hu S."/>
        </authorList>
    </citation>
    <scope>NUCLEOTIDE SEQUENCE [LARGE SCALE GENOMIC DNA]</scope>
    <source>
        <strain evidence="9 10">31801</strain>
    </source>
</reference>
<dbReference type="Pfam" id="PF02687">
    <property type="entry name" value="FtsX"/>
    <property type="match status" value="1"/>
</dbReference>
<keyword evidence="4 6" id="KW-1133">Transmembrane helix</keyword>
<comment type="subcellular location">
    <subcellularLocation>
        <location evidence="1">Cell membrane</location>
        <topology evidence="1">Multi-pass membrane protein</topology>
    </subcellularLocation>
</comment>
<dbReference type="GO" id="GO:0022857">
    <property type="term" value="F:transmembrane transporter activity"/>
    <property type="evidence" value="ECO:0007669"/>
    <property type="project" value="TreeGrafter"/>
</dbReference>
<dbReference type="GO" id="GO:0005886">
    <property type="term" value="C:plasma membrane"/>
    <property type="evidence" value="ECO:0007669"/>
    <property type="project" value="UniProtKB-SubCell"/>
</dbReference>
<protein>
    <recommendedName>
        <fullName evidence="11">ABC transporter permease</fullName>
    </recommendedName>
</protein>
<name>A0A0U3NIZ6_9HYPH</name>
<evidence type="ECO:0000256" key="6">
    <source>
        <dbReference type="SAM" id="Phobius"/>
    </source>
</evidence>
<evidence type="ECO:0000259" key="8">
    <source>
        <dbReference type="Pfam" id="PF12704"/>
    </source>
</evidence>
<feature type="transmembrane region" description="Helical" evidence="6">
    <location>
        <begin position="312"/>
        <end position="341"/>
    </location>
</feature>
<dbReference type="KEGG" id="pphr:APZ00_23440"/>
<evidence type="ECO:0000313" key="10">
    <source>
        <dbReference type="Proteomes" id="UP000064921"/>
    </source>
</evidence>
<dbReference type="RefSeq" id="WP_058900393.1">
    <property type="nucleotide sequence ID" value="NZ_CP013068.1"/>
</dbReference>
<dbReference type="InterPro" id="IPR025857">
    <property type="entry name" value="MacB_PCD"/>
</dbReference>
<evidence type="ECO:0000256" key="5">
    <source>
        <dbReference type="ARBA" id="ARBA00023136"/>
    </source>
</evidence>
<proteinExistence type="predicted"/>
<evidence type="ECO:0000256" key="3">
    <source>
        <dbReference type="ARBA" id="ARBA00022692"/>
    </source>
</evidence>
<dbReference type="eggNOG" id="COG0577">
    <property type="taxonomic scope" value="Bacteria"/>
</dbReference>
<dbReference type="STRING" id="121719.APZ00_23440"/>
<dbReference type="AlphaFoldDB" id="A0A0U3NIZ6"/>
<feature type="transmembrane region" description="Helical" evidence="6">
    <location>
        <begin position="26"/>
        <end position="53"/>
    </location>
</feature>
<evidence type="ECO:0000256" key="1">
    <source>
        <dbReference type="ARBA" id="ARBA00004651"/>
    </source>
</evidence>
<evidence type="ECO:0000313" key="9">
    <source>
        <dbReference type="EMBL" id="ALV29632.1"/>
    </source>
</evidence>
<dbReference type="EMBL" id="CP013068">
    <property type="protein sequence ID" value="ALV29632.1"/>
    <property type="molecule type" value="Genomic_DNA"/>
</dbReference>
<feature type="transmembrane region" description="Helical" evidence="6">
    <location>
        <begin position="269"/>
        <end position="291"/>
    </location>
</feature>
<dbReference type="Pfam" id="PF12704">
    <property type="entry name" value="MacB_PCD"/>
    <property type="match status" value="1"/>
</dbReference>
<keyword evidence="2" id="KW-1003">Cell membrane</keyword>
<dbReference type="PANTHER" id="PTHR30572:SF15">
    <property type="entry name" value="ABC TRANSPORTER PERMEASE"/>
    <property type="match status" value="1"/>
</dbReference>
<keyword evidence="3 6" id="KW-0812">Transmembrane</keyword>
<dbReference type="InterPro" id="IPR050250">
    <property type="entry name" value="Macrolide_Exporter_MacB"/>
</dbReference>
<evidence type="ECO:0000259" key="7">
    <source>
        <dbReference type="Pfam" id="PF02687"/>
    </source>
</evidence>
<sequence>MSAAASLFRQTHALLRTSLLSLPRRAALALSMVLSAALAVSVLAGFLAMAAGFEKTLKGTGSPLTAVVLGGTQVQETGSSISADAIRTLLASRDDFGISRTPSGTPLVSRELIMPASLTRPDGQEATLALRGMDAEGLPARPDVRLTAGRMFSSSARELVAGESLARSMSGLAPGSKIRLSGMEWTVTGLFSAGGSAFESELWTSLEAVQAAFNRPGDVQSLRLLLTEPDGLAPLQEKLSSLPGPALTALTEAQLYSGQSARTADLIRLFGWPVAGLMALGAAAGVLNTMFSAVSSRSGEMATLRALGFARLPAFLAVWIEAICLAGLGTAIGVFGSWLAFNGWQASTSAGSNTRLAFELSVDSHVMLTCGLLGLALGLAGGALPALAAARLPLHKALRQIN</sequence>
<organism evidence="9 10">
    <name type="scientific">Pannonibacter phragmitetus</name>
    <dbReference type="NCBI Taxonomy" id="121719"/>
    <lineage>
        <taxon>Bacteria</taxon>
        <taxon>Pseudomonadati</taxon>
        <taxon>Pseudomonadota</taxon>
        <taxon>Alphaproteobacteria</taxon>
        <taxon>Hyphomicrobiales</taxon>
        <taxon>Stappiaceae</taxon>
        <taxon>Pannonibacter</taxon>
    </lineage>
</organism>
<evidence type="ECO:0000256" key="2">
    <source>
        <dbReference type="ARBA" id="ARBA00022475"/>
    </source>
</evidence>
<evidence type="ECO:0008006" key="11">
    <source>
        <dbReference type="Google" id="ProtNLM"/>
    </source>
</evidence>
<evidence type="ECO:0000256" key="4">
    <source>
        <dbReference type="ARBA" id="ARBA00022989"/>
    </source>
</evidence>
<dbReference type="InterPro" id="IPR003838">
    <property type="entry name" value="ABC3_permease_C"/>
</dbReference>
<gene>
    <name evidence="9" type="ORF">APZ00_23440</name>
</gene>
<feature type="domain" description="ABC3 transporter permease C-terminal" evidence="7">
    <location>
        <begin position="275"/>
        <end position="393"/>
    </location>
</feature>
<keyword evidence="10" id="KW-1185">Reference proteome</keyword>
<accession>A0A0U3NIZ6</accession>